<proteinExistence type="predicted"/>
<name>A0A9P6TZE1_9FUNG</name>
<reference evidence="2" key="1">
    <citation type="journal article" date="2020" name="Fungal Divers.">
        <title>Resolving the Mortierellaceae phylogeny through synthesis of multi-gene phylogenetics and phylogenomics.</title>
        <authorList>
            <person name="Vandepol N."/>
            <person name="Liber J."/>
            <person name="Desiro A."/>
            <person name="Na H."/>
            <person name="Kennedy M."/>
            <person name="Barry K."/>
            <person name="Grigoriev I.V."/>
            <person name="Miller A.N."/>
            <person name="O'Donnell K."/>
            <person name="Stajich J.E."/>
            <person name="Bonito G."/>
        </authorList>
    </citation>
    <scope>NUCLEOTIDE SEQUENCE</scope>
    <source>
        <strain evidence="2">BC1065</strain>
    </source>
</reference>
<evidence type="ECO:0000313" key="3">
    <source>
        <dbReference type="Proteomes" id="UP000807716"/>
    </source>
</evidence>
<keyword evidence="3" id="KW-1185">Reference proteome</keyword>
<dbReference type="AlphaFoldDB" id="A0A9P6TZE1"/>
<sequence length="338" mass="37119">MVPRPDFVVSQATAKEAQTLYYEWPRELHWNPGRNGNDMEQVFYPLYPEAFRVGRLSVTAAANDNNGSSTSSKPVSTLLAIQYSDSLGFIAINVVDEAYRGQGLGLLAFKDAMKRFHPQAIVALDSAVEQVENYKKSGFVHVAWDNVRSDIAIDHLLENATSSKLQQHQVIEIGQVSLEELVRVEKQYAGFDRPKFVARWQAYHTDSADQHRFGVAVLAQDNKTVLGYGAIRPGVEAYKVGPLYASDDAVATAILKALGERVLEASKSRPLTTAAGVVDPVVLRMEVDIPDANKQGTQLLWDVLGFKEMIRTVRMWAGPAPPAVQVSGLYGVCSLEGG</sequence>
<evidence type="ECO:0000313" key="2">
    <source>
        <dbReference type="EMBL" id="KAG0253080.1"/>
    </source>
</evidence>
<evidence type="ECO:0000259" key="1">
    <source>
        <dbReference type="Pfam" id="PF18014"/>
    </source>
</evidence>
<organism evidence="2 3">
    <name type="scientific">Actinomortierella ambigua</name>
    <dbReference type="NCBI Taxonomy" id="1343610"/>
    <lineage>
        <taxon>Eukaryota</taxon>
        <taxon>Fungi</taxon>
        <taxon>Fungi incertae sedis</taxon>
        <taxon>Mucoromycota</taxon>
        <taxon>Mortierellomycotina</taxon>
        <taxon>Mortierellomycetes</taxon>
        <taxon>Mortierellales</taxon>
        <taxon>Mortierellaceae</taxon>
        <taxon>Actinomortierella</taxon>
    </lineage>
</organism>
<dbReference type="Proteomes" id="UP000807716">
    <property type="component" value="Unassembled WGS sequence"/>
</dbReference>
<dbReference type="PANTHER" id="PTHR47237">
    <property type="entry name" value="SLL0310 PROTEIN"/>
    <property type="match status" value="1"/>
</dbReference>
<comment type="caution">
    <text evidence="2">The sequence shown here is derived from an EMBL/GenBank/DDBJ whole genome shotgun (WGS) entry which is preliminary data.</text>
</comment>
<dbReference type="InterPro" id="IPR016181">
    <property type="entry name" value="Acyl_CoA_acyltransferase"/>
</dbReference>
<dbReference type="PANTHER" id="PTHR47237:SF1">
    <property type="entry name" value="SLL0310 PROTEIN"/>
    <property type="match status" value="1"/>
</dbReference>
<dbReference type="InterPro" id="IPR041496">
    <property type="entry name" value="YitH/HolE_GNAT"/>
</dbReference>
<dbReference type="EMBL" id="JAAAJB010000610">
    <property type="protein sequence ID" value="KAG0253080.1"/>
    <property type="molecule type" value="Genomic_DNA"/>
</dbReference>
<feature type="domain" description="YitH/HolE acetyltransferase (GNAT)" evidence="1">
    <location>
        <begin position="183"/>
        <end position="260"/>
    </location>
</feature>
<accession>A0A9P6TZE1</accession>
<protein>
    <recommendedName>
        <fullName evidence="1">YitH/HolE acetyltransferase (GNAT) domain-containing protein</fullName>
    </recommendedName>
</protein>
<gene>
    <name evidence="2" type="ORF">DFQ27_007691</name>
</gene>
<dbReference type="OrthoDB" id="5771378at2759"/>
<dbReference type="SUPFAM" id="SSF55729">
    <property type="entry name" value="Acyl-CoA N-acyltransferases (Nat)"/>
    <property type="match status" value="1"/>
</dbReference>
<dbReference type="Pfam" id="PF18014">
    <property type="entry name" value="Acetyltransf_18"/>
    <property type="match status" value="1"/>
</dbReference>
<dbReference type="InterPro" id="IPR052729">
    <property type="entry name" value="Acyl/Acetyltrans_Enzymes"/>
</dbReference>
<dbReference type="Gene3D" id="3.40.630.90">
    <property type="match status" value="1"/>
</dbReference>